<dbReference type="Proteomes" id="UP000013015">
    <property type="component" value="Unassembled WGS sequence"/>
</dbReference>
<dbReference type="AlphaFoldDB" id="N6XAZ5"/>
<evidence type="ECO:0000313" key="1">
    <source>
        <dbReference type="EMBL" id="ENO18333.1"/>
    </source>
</evidence>
<evidence type="ECO:0000313" key="2">
    <source>
        <dbReference type="Proteomes" id="UP000013015"/>
    </source>
</evidence>
<gene>
    <name evidence="1" type="ORF">HMPREF9004_0902</name>
</gene>
<organism evidence="1 2">
    <name type="scientific">Schaalia cardiffensis F0333</name>
    <dbReference type="NCBI Taxonomy" id="888050"/>
    <lineage>
        <taxon>Bacteria</taxon>
        <taxon>Bacillati</taxon>
        <taxon>Actinomycetota</taxon>
        <taxon>Actinomycetes</taxon>
        <taxon>Actinomycetales</taxon>
        <taxon>Actinomycetaceae</taxon>
        <taxon>Schaalia</taxon>
    </lineage>
</organism>
<sequence length="54" mass="5929">MPSVFTPIWDLVEAEEVIHRGCVVDHPEVGTQAVSLLAHAATYTGRGIKRKGRE</sequence>
<reference evidence="1 2" key="1">
    <citation type="submission" date="2013-03" db="EMBL/GenBank/DDBJ databases">
        <title>Reference genome for the Human Microbiome Project.</title>
        <authorList>
            <person name="Aqrawi P."/>
            <person name="Ayvaz T."/>
            <person name="Bess C."/>
            <person name="Blankenburg K."/>
            <person name="Coyle M."/>
            <person name="Deng J."/>
            <person name="Forbes L."/>
            <person name="Fowler G."/>
            <person name="Francisco L."/>
            <person name="Fu Q."/>
            <person name="Gibbs R."/>
            <person name="Gross S."/>
            <person name="Gubbala S."/>
            <person name="Hale W."/>
            <person name="Hemphill L."/>
            <person name="Highlander S."/>
            <person name="Hirani K."/>
            <person name="Jackson L."/>
            <person name="Jakkamsetti A."/>
            <person name="Javaid M."/>
            <person name="Jayaseelan J.C."/>
            <person name="Jiang H."/>
            <person name="Joshi V."/>
            <person name="Korchina V."/>
            <person name="Kovar C."/>
            <person name="Lara F."/>
            <person name="Lee S."/>
            <person name="Liu Y."/>
            <person name="Mata R."/>
            <person name="Mathew T."/>
            <person name="Munidasa M."/>
            <person name="Muzny D."/>
            <person name="Nazareth L."/>
            <person name="Ngo R."/>
            <person name="Nguyen L."/>
            <person name="Nguyen N."/>
            <person name="Okwuonu G."/>
            <person name="Ongeri F."/>
            <person name="Palculict T."/>
            <person name="Patil S."/>
            <person name="Petrosino J."/>
            <person name="Pham C."/>
            <person name="Pham P."/>
            <person name="Pu L.-L."/>
            <person name="Qin X."/>
            <person name="Qu J."/>
            <person name="Reid J."/>
            <person name="Ross M."/>
            <person name="Ruth R."/>
            <person name="Saada N."/>
            <person name="San Lucas F."/>
            <person name="Santibanez J."/>
            <person name="Shang Y."/>
            <person name="Simmons D."/>
            <person name="Song X.-Z."/>
            <person name="Tang L.-Y."/>
            <person name="Thornton R."/>
            <person name="Warren J."/>
            <person name="Weissenberger G."/>
            <person name="Wilczek-Boney K."/>
            <person name="Worley K."/>
            <person name="Youmans B."/>
            <person name="Zhang J."/>
            <person name="Zhang L."/>
            <person name="Zhao Z."/>
            <person name="Zhou C."/>
            <person name="Zhu D."/>
            <person name="Zhu Y."/>
        </authorList>
    </citation>
    <scope>NUCLEOTIDE SEQUENCE [LARGE SCALE GENOMIC DNA]</scope>
    <source>
        <strain evidence="1 2">F0333</strain>
    </source>
</reference>
<protein>
    <submittedName>
        <fullName evidence="1">Racemase</fullName>
    </submittedName>
</protein>
<comment type="caution">
    <text evidence="1">The sequence shown here is derived from an EMBL/GenBank/DDBJ whole genome shotgun (WGS) entry which is preliminary data.</text>
</comment>
<dbReference type="HOGENOM" id="CLU_3039493_0_0_11"/>
<keyword evidence="2" id="KW-1185">Reference proteome</keyword>
<accession>N6XAZ5</accession>
<name>N6XAZ5_9ACTO</name>
<dbReference type="EMBL" id="AQHZ01000015">
    <property type="protein sequence ID" value="ENO18333.1"/>
    <property type="molecule type" value="Genomic_DNA"/>
</dbReference>
<proteinExistence type="predicted"/>